<feature type="region of interest" description="Disordered" evidence="9">
    <location>
        <begin position="737"/>
        <end position="825"/>
    </location>
</feature>
<feature type="domain" description="Bromo" evidence="10">
    <location>
        <begin position="62"/>
        <end position="132"/>
    </location>
</feature>
<evidence type="ECO:0000256" key="2">
    <source>
        <dbReference type="ARBA" id="ARBA00022737"/>
    </source>
</evidence>
<dbReference type="CDD" id="cd04717">
    <property type="entry name" value="BAH_polybromo"/>
    <property type="match status" value="1"/>
</dbReference>
<name>A0A1B9GYD9_9TREE</name>
<feature type="region of interest" description="Disordered" evidence="9">
    <location>
        <begin position="1"/>
        <end position="24"/>
    </location>
</feature>
<dbReference type="InterPro" id="IPR001025">
    <property type="entry name" value="BAH_dom"/>
</dbReference>
<keyword evidence="2" id="KW-0677">Repeat</keyword>
<evidence type="ECO:0008006" key="14">
    <source>
        <dbReference type="Google" id="ProtNLM"/>
    </source>
</evidence>
<feature type="region of interest" description="Disordered" evidence="9">
    <location>
        <begin position="915"/>
        <end position="945"/>
    </location>
</feature>
<evidence type="ECO:0000256" key="8">
    <source>
        <dbReference type="PROSITE-ProRule" id="PRU00035"/>
    </source>
</evidence>
<keyword evidence="6" id="KW-0804">Transcription</keyword>
<dbReference type="PANTHER" id="PTHR16062:SF21">
    <property type="entry name" value="CHROMATIN STRUCTURE-REMODELING COMPLEX SUBUNIT RSC1-RELATED"/>
    <property type="match status" value="1"/>
</dbReference>
<evidence type="ECO:0000256" key="4">
    <source>
        <dbReference type="ARBA" id="ARBA00023015"/>
    </source>
</evidence>
<evidence type="ECO:0000256" key="1">
    <source>
        <dbReference type="ARBA" id="ARBA00004123"/>
    </source>
</evidence>
<dbReference type="GO" id="GO:0006338">
    <property type="term" value="P:chromatin remodeling"/>
    <property type="evidence" value="ECO:0007669"/>
    <property type="project" value="InterPro"/>
</dbReference>
<keyword evidence="5 8" id="KW-0103">Bromodomain</keyword>
<feature type="region of interest" description="Disordered" evidence="9">
    <location>
        <begin position="307"/>
        <end position="342"/>
    </location>
</feature>
<dbReference type="SUPFAM" id="SSF47370">
    <property type="entry name" value="Bromodomain"/>
    <property type="match status" value="1"/>
</dbReference>
<dbReference type="GO" id="GO:0003682">
    <property type="term" value="F:chromatin binding"/>
    <property type="evidence" value="ECO:0007669"/>
    <property type="project" value="InterPro"/>
</dbReference>
<organism evidence="12 13">
    <name type="scientific">Kwoniella heveanensis BCC8398</name>
    <dbReference type="NCBI Taxonomy" id="1296120"/>
    <lineage>
        <taxon>Eukaryota</taxon>
        <taxon>Fungi</taxon>
        <taxon>Dikarya</taxon>
        <taxon>Basidiomycota</taxon>
        <taxon>Agaricomycotina</taxon>
        <taxon>Tremellomycetes</taxon>
        <taxon>Tremellales</taxon>
        <taxon>Cryptococcaceae</taxon>
        <taxon>Kwoniella</taxon>
    </lineage>
</organism>
<evidence type="ECO:0000256" key="3">
    <source>
        <dbReference type="ARBA" id="ARBA00022853"/>
    </source>
</evidence>
<dbReference type="InterPro" id="IPR043151">
    <property type="entry name" value="BAH_sf"/>
</dbReference>
<dbReference type="Gene3D" id="2.30.30.490">
    <property type="match status" value="1"/>
</dbReference>
<dbReference type="SMART" id="SM00297">
    <property type="entry name" value="BROMO"/>
    <property type="match status" value="1"/>
</dbReference>
<dbReference type="Proteomes" id="UP000092666">
    <property type="component" value="Unassembled WGS sequence"/>
</dbReference>
<evidence type="ECO:0000313" key="12">
    <source>
        <dbReference type="EMBL" id="OCF36020.1"/>
    </source>
</evidence>
<feature type="domain" description="BAH" evidence="11">
    <location>
        <begin position="573"/>
        <end position="696"/>
    </location>
</feature>
<evidence type="ECO:0000256" key="6">
    <source>
        <dbReference type="ARBA" id="ARBA00023163"/>
    </source>
</evidence>
<keyword evidence="4" id="KW-0805">Transcription regulation</keyword>
<dbReference type="Pfam" id="PF00439">
    <property type="entry name" value="Bromodomain"/>
    <property type="match status" value="1"/>
</dbReference>
<accession>A0A1B9GYD9</accession>
<keyword evidence="13" id="KW-1185">Reference proteome</keyword>
<dbReference type="GO" id="GO:0006368">
    <property type="term" value="P:transcription elongation by RNA polymerase II"/>
    <property type="evidence" value="ECO:0007669"/>
    <property type="project" value="TreeGrafter"/>
</dbReference>
<sequence>MPPRKASGSRGRGGKHGNASHLQHQLPVPASYPGLVEGKGLAESQWNACREILEGVYKAKDGNRRLVDIFRELPDKEEYEDYYQAIPEPECLDNISAQLGVQHYPNPEAFFKQLHLVFLNAKHYNEEESLLWSDAKRLEDQIHFEWTARAEAGVFTHPDPYHSTAGRPRKKRGTSTVPSKSATPLPDTTTKGTPGRGSVPPTIAETKAATPAVELPTILEKEREQESSSRASTSSTPLKVKVPIPTPLKASTPNPKITTASAPPPAPVQVPAPIPAPAAARTPLTAPVAAPSPIPKPQLPISAPVQTLQTAMQRPSTPSRVNSQPTTTPASPSVSDKARQTQAEIDRKVVAALDAVLPRWPGPQPVIPGNTAPGGIFGSGWFGEGAPDYERSAGGPAMWPHRIRAVVDAIAGYRDQHGFRLAEVLDILPVHAEIPYLSFHGSISFASINDLAKAGQYSTLRDFDIQMTQLFEKARRYFHDGSAEYGSVLVLQRLYNALTAVYPMPLPASGIPSPSPTLFASLPAGPGNARSLHETTQELKAGASEDDVGFGITTFRVGTKDRQFTDEARHKGISYKLGDYVHLINPDDATRPIIGQIFKTFVPTKGYRTHHVTVCWYFRPEQTVHTPDRRFYEREVFKTGHFCDHPVEDILEKISVQFYVKYIRGRPRAGEYYPGWPIYICHSRFNDREYLSVRIKNWNSCIPDELRQTEFMSVIPFERNIEVPMVSSPFLRGVKGPGFFGEPKKGSAGDDEEDDEDEKEPKEKEKPRRRERAKRDSNVHAPSPTPQPPSHSQPAYQARPTLPKSQSSSSYSLPTVPVAQSQSSNSFPNRTIAAVMGGPQLLDQTANKEVLPPDTARLFDRDARGNVLWFSGPPLPTGSMPIPTQQAHSLEYLAYLTKRKRGEGYVPLRRVRRRAASARNTEKEGGEDPMVGVEPTPWWAEGQSQEEVEASLWAVIESA</sequence>
<dbReference type="PROSITE" id="PS51038">
    <property type="entry name" value="BAH"/>
    <property type="match status" value="1"/>
</dbReference>
<feature type="compositionally biased region" description="Polar residues" evidence="9">
    <location>
        <begin position="307"/>
        <end position="334"/>
    </location>
</feature>
<dbReference type="EMBL" id="KI669497">
    <property type="protein sequence ID" value="OCF36020.1"/>
    <property type="molecule type" value="Genomic_DNA"/>
</dbReference>
<proteinExistence type="predicted"/>
<dbReference type="STRING" id="1296120.A0A1B9GYD9"/>
<keyword evidence="7" id="KW-0539">Nucleus</keyword>
<protein>
    <recommendedName>
        <fullName evidence="14">Chromatin structure-remodeling complex subunit RSC1/2</fullName>
    </recommendedName>
</protein>
<evidence type="ECO:0000259" key="10">
    <source>
        <dbReference type="PROSITE" id="PS50014"/>
    </source>
</evidence>
<evidence type="ECO:0000313" key="13">
    <source>
        <dbReference type="Proteomes" id="UP000092666"/>
    </source>
</evidence>
<reference evidence="12 13" key="1">
    <citation type="submission" date="2013-07" db="EMBL/GenBank/DDBJ databases">
        <title>The Genome Sequence of Cryptococcus heveanensis BCC8398.</title>
        <authorList>
            <consortium name="The Broad Institute Genome Sequencing Platform"/>
            <person name="Cuomo C."/>
            <person name="Litvintseva A."/>
            <person name="Chen Y."/>
            <person name="Heitman J."/>
            <person name="Sun S."/>
            <person name="Springer D."/>
            <person name="Dromer F."/>
            <person name="Young S.K."/>
            <person name="Zeng Q."/>
            <person name="Gargeya S."/>
            <person name="Fitzgerald M."/>
            <person name="Abouelleil A."/>
            <person name="Alvarado L."/>
            <person name="Berlin A.M."/>
            <person name="Chapman S.B."/>
            <person name="Dewar J."/>
            <person name="Goldberg J."/>
            <person name="Griggs A."/>
            <person name="Gujja S."/>
            <person name="Hansen M."/>
            <person name="Howarth C."/>
            <person name="Imamovic A."/>
            <person name="Larimer J."/>
            <person name="McCowan C."/>
            <person name="Murphy C."/>
            <person name="Pearson M."/>
            <person name="Priest M."/>
            <person name="Roberts A."/>
            <person name="Saif S."/>
            <person name="Shea T."/>
            <person name="Sykes S."/>
            <person name="Wortman J."/>
            <person name="Nusbaum C."/>
            <person name="Birren B."/>
        </authorList>
    </citation>
    <scope>NUCLEOTIDE SEQUENCE [LARGE SCALE GENOMIC DNA]</scope>
    <source>
        <strain evidence="12 13">BCC8398</strain>
    </source>
</reference>
<dbReference type="GO" id="GO:0016586">
    <property type="term" value="C:RSC-type complex"/>
    <property type="evidence" value="ECO:0007669"/>
    <property type="project" value="InterPro"/>
</dbReference>
<evidence type="ECO:0000256" key="9">
    <source>
        <dbReference type="SAM" id="MobiDB-lite"/>
    </source>
</evidence>
<dbReference type="PANTHER" id="PTHR16062">
    <property type="entry name" value="SWI/SNF-RELATED"/>
    <property type="match status" value="1"/>
</dbReference>
<dbReference type="Gene3D" id="1.20.920.10">
    <property type="entry name" value="Bromodomain-like"/>
    <property type="match status" value="2"/>
</dbReference>
<dbReference type="InterPro" id="IPR036427">
    <property type="entry name" value="Bromodomain-like_sf"/>
</dbReference>
<reference evidence="13" key="2">
    <citation type="submission" date="2013-12" db="EMBL/GenBank/DDBJ databases">
        <title>Evolution of pathogenesis and genome organization in the Tremellales.</title>
        <authorList>
            <person name="Cuomo C."/>
            <person name="Litvintseva A."/>
            <person name="Heitman J."/>
            <person name="Chen Y."/>
            <person name="Sun S."/>
            <person name="Springer D."/>
            <person name="Dromer F."/>
            <person name="Young S."/>
            <person name="Zeng Q."/>
            <person name="Chapman S."/>
            <person name="Gujja S."/>
            <person name="Saif S."/>
            <person name="Birren B."/>
        </authorList>
    </citation>
    <scope>NUCLEOTIDE SEQUENCE [LARGE SCALE GENOMIC DNA]</scope>
    <source>
        <strain evidence="13">BCC8398</strain>
    </source>
</reference>
<feature type="compositionally biased region" description="Acidic residues" evidence="9">
    <location>
        <begin position="749"/>
        <end position="758"/>
    </location>
</feature>
<dbReference type="OrthoDB" id="1742084at2759"/>
<dbReference type="Pfam" id="PF01426">
    <property type="entry name" value="BAH"/>
    <property type="match status" value="1"/>
</dbReference>
<keyword evidence="3" id="KW-0156">Chromatin regulator</keyword>
<feature type="compositionally biased region" description="Basic and acidic residues" evidence="9">
    <location>
        <begin position="759"/>
        <end position="778"/>
    </location>
</feature>
<feature type="compositionally biased region" description="Polar residues" evidence="9">
    <location>
        <begin position="174"/>
        <end position="192"/>
    </location>
</feature>
<evidence type="ECO:0000256" key="7">
    <source>
        <dbReference type="ARBA" id="ARBA00023242"/>
    </source>
</evidence>
<dbReference type="InterPro" id="IPR001487">
    <property type="entry name" value="Bromodomain"/>
</dbReference>
<evidence type="ECO:0000259" key="11">
    <source>
        <dbReference type="PROSITE" id="PS51038"/>
    </source>
</evidence>
<dbReference type="CDD" id="cd04369">
    <property type="entry name" value="Bromodomain"/>
    <property type="match status" value="1"/>
</dbReference>
<dbReference type="InterPro" id="IPR037382">
    <property type="entry name" value="Rsc/polybromo"/>
</dbReference>
<evidence type="ECO:0000256" key="5">
    <source>
        <dbReference type="ARBA" id="ARBA00023117"/>
    </source>
</evidence>
<gene>
    <name evidence="12" type="ORF">I316_02515</name>
</gene>
<feature type="region of interest" description="Disordered" evidence="9">
    <location>
        <begin position="156"/>
        <end position="268"/>
    </location>
</feature>
<dbReference type="SMART" id="SM00439">
    <property type="entry name" value="BAH"/>
    <property type="match status" value="1"/>
</dbReference>
<dbReference type="PROSITE" id="PS50014">
    <property type="entry name" value="BROMODOMAIN_2"/>
    <property type="match status" value="1"/>
</dbReference>
<comment type="subcellular location">
    <subcellularLocation>
        <location evidence="1">Nucleus</location>
    </subcellularLocation>
</comment>
<dbReference type="AlphaFoldDB" id="A0A1B9GYD9"/>